<dbReference type="EMBL" id="LM676396">
    <property type="protein sequence ID" value="CEP26190.1"/>
    <property type="molecule type" value="Genomic_DNA"/>
</dbReference>
<reference evidence="2" key="1">
    <citation type="submission" date="2014-08" db="EMBL/GenBank/DDBJ databases">
        <authorList>
            <person name="Falentin Helene"/>
        </authorList>
    </citation>
    <scope>NUCLEOTIDE SEQUENCE</scope>
</reference>
<feature type="compositionally biased region" description="Basic and acidic residues" evidence="1">
    <location>
        <begin position="14"/>
        <end position="25"/>
    </location>
</feature>
<proteinExistence type="predicted"/>
<organism evidence="2">
    <name type="scientific">Propionibacterium freudenreichii subsp. freudenreichii</name>
    <dbReference type="NCBI Taxonomy" id="66712"/>
    <lineage>
        <taxon>Bacteria</taxon>
        <taxon>Bacillati</taxon>
        <taxon>Actinomycetota</taxon>
        <taxon>Actinomycetes</taxon>
        <taxon>Propionibacteriales</taxon>
        <taxon>Propionibacteriaceae</taxon>
        <taxon>Propionibacterium</taxon>
    </lineage>
</organism>
<sequence length="39" mass="4238">MSSPEAVSAPDNAQARHEAEHHIGESFDSVESLMDDLRA</sequence>
<evidence type="ECO:0000313" key="2">
    <source>
        <dbReference type="EMBL" id="CEP26190.1"/>
    </source>
</evidence>
<feature type="region of interest" description="Disordered" evidence="1">
    <location>
        <begin position="1"/>
        <end position="39"/>
    </location>
</feature>
<name>A0A0B7NQT7_PROFF</name>
<evidence type="ECO:0000256" key="1">
    <source>
        <dbReference type="SAM" id="MobiDB-lite"/>
    </source>
</evidence>
<gene>
    <name evidence="2" type="ORF">PFCIRM138_05290</name>
</gene>
<accession>A0A0B7NQT7</accession>
<dbReference type="AlphaFoldDB" id="A0A0B7NQT7"/>
<protein>
    <submittedName>
        <fullName evidence="2">Uncharacterized protein</fullName>
    </submittedName>
</protein>